<dbReference type="PANTHER" id="PTHR43546">
    <property type="entry name" value="UPF0173 METAL-DEPENDENT HYDROLASE MJ1163-RELATED"/>
    <property type="match status" value="1"/>
</dbReference>
<dbReference type="GO" id="GO:0016787">
    <property type="term" value="F:hydrolase activity"/>
    <property type="evidence" value="ECO:0007669"/>
    <property type="project" value="UniProtKB-KW"/>
</dbReference>
<dbReference type="InterPro" id="IPR036866">
    <property type="entry name" value="RibonucZ/Hydroxyglut_hydro"/>
</dbReference>
<proteinExistence type="predicted"/>
<evidence type="ECO:0000313" key="3">
    <source>
        <dbReference type="Proteomes" id="UP000431092"/>
    </source>
</evidence>
<dbReference type="SUPFAM" id="SSF56281">
    <property type="entry name" value="Metallo-hydrolase/oxidoreductase"/>
    <property type="match status" value="1"/>
</dbReference>
<evidence type="ECO:0000313" key="2">
    <source>
        <dbReference type="EMBL" id="MTB71080.1"/>
    </source>
</evidence>
<dbReference type="Proteomes" id="UP000431092">
    <property type="component" value="Unassembled WGS sequence"/>
</dbReference>
<sequence length="263" mass="29119">MPEATLEFIGTATTLLRIGPFTVLTDPNFLHRGQYAYLGKGLVSRRRTEPAMTPAELPELDAIVLSHLHGDHFDRVARRELRRDVPLLTTRQAAPRLERWGFPARGLPRWGSHLLERDGVGLTVTATPGRHAPGPAQALLPPVMGSVLELDTGSGAPFRAYVTGDTLYRRSLRRVVDRLGPIDAMVIHLGGTRVLGLLVTMDDRQGARLVRTVQPAVTVPIHYDDYGVFRSPLEDFEQRWAREGLPGELHLVARGETASLRPD</sequence>
<dbReference type="RefSeq" id="WP_154592426.1">
    <property type="nucleotide sequence ID" value="NZ_WLVL01000017.1"/>
</dbReference>
<keyword evidence="3" id="KW-1185">Reference proteome</keyword>
<feature type="domain" description="Metallo-beta-lactamase" evidence="1">
    <location>
        <begin position="23"/>
        <end position="223"/>
    </location>
</feature>
<gene>
    <name evidence="2" type="ORF">GGG17_03645</name>
</gene>
<organism evidence="2 3">
    <name type="scientific">Arsenicicoccus cauae</name>
    <dbReference type="NCBI Taxonomy" id="2663847"/>
    <lineage>
        <taxon>Bacteria</taxon>
        <taxon>Bacillati</taxon>
        <taxon>Actinomycetota</taxon>
        <taxon>Actinomycetes</taxon>
        <taxon>Micrococcales</taxon>
        <taxon>Intrasporangiaceae</taxon>
        <taxon>Arsenicicoccus</taxon>
    </lineage>
</organism>
<protein>
    <submittedName>
        <fullName evidence="2">Metal-dependent hydrolase</fullName>
    </submittedName>
</protein>
<dbReference type="Pfam" id="PF12706">
    <property type="entry name" value="Lactamase_B_2"/>
    <property type="match status" value="1"/>
</dbReference>
<reference evidence="2 3" key="1">
    <citation type="submission" date="2019-11" db="EMBL/GenBank/DDBJ databases">
        <title>Whole genome sequencing identifies a novel species of the genus Arsenicicoccus isolated from human blood.</title>
        <authorList>
            <person name="Jeong J.H."/>
            <person name="Kweon O.J."/>
            <person name="Kim H.R."/>
            <person name="Kim T.-H."/>
            <person name="Ha S.-M."/>
            <person name="Lee M.-K."/>
        </authorList>
    </citation>
    <scope>NUCLEOTIDE SEQUENCE [LARGE SCALE GENOMIC DNA]</scope>
    <source>
        <strain evidence="2 3">MKL-02</strain>
    </source>
</reference>
<name>A0A6I3IMA1_9MICO</name>
<dbReference type="InterPro" id="IPR050114">
    <property type="entry name" value="UPF0173_UPF0282_UlaG_hydrolase"/>
</dbReference>
<dbReference type="Gene3D" id="3.60.15.10">
    <property type="entry name" value="Ribonuclease Z/Hydroxyacylglutathione hydrolase-like"/>
    <property type="match status" value="1"/>
</dbReference>
<evidence type="ECO:0000259" key="1">
    <source>
        <dbReference type="Pfam" id="PF12706"/>
    </source>
</evidence>
<dbReference type="EMBL" id="WLVL01000017">
    <property type="protein sequence ID" value="MTB71080.1"/>
    <property type="molecule type" value="Genomic_DNA"/>
</dbReference>
<keyword evidence="2" id="KW-0378">Hydrolase</keyword>
<accession>A0A6I3IMA1</accession>
<dbReference type="InterPro" id="IPR001279">
    <property type="entry name" value="Metallo-B-lactamas"/>
</dbReference>
<dbReference type="AlphaFoldDB" id="A0A6I3IMA1"/>
<comment type="caution">
    <text evidence="2">The sequence shown here is derived from an EMBL/GenBank/DDBJ whole genome shotgun (WGS) entry which is preliminary data.</text>
</comment>
<dbReference type="PANTHER" id="PTHR43546:SF7">
    <property type="entry name" value="METALLO-BETA-LACTAMASE DOMAIN-CONTAINING PROTEIN"/>
    <property type="match status" value="1"/>
</dbReference>